<dbReference type="SUPFAM" id="SSF143011">
    <property type="entry name" value="RelE-like"/>
    <property type="match status" value="1"/>
</dbReference>
<dbReference type="PANTHER" id="PTHR38039">
    <property type="entry name" value="TOXIN YOEB"/>
    <property type="match status" value="1"/>
</dbReference>
<dbReference type="NCBIfam" id="TIGR02116">
    <property type="entry name" value="toxin_Txe_YoeB"/>
    <property type="match status" value="1"/>
</dbReference>
<evidence type="ECO:0000256" key="2">
    <source>
        <dbReference type="ARBA" id="ARBA00022649"/>
    </source>
</evidence>
<organism evidence="7 8">
    <name type="scientific">Hymenobacter armeniacus</name>
    <dbReference type="NCBI Taxonomy" id="2771358"/>
    <lineage>
        <taxon>Bacteria</taxon>
        <taxon>Pseudomonadati</taxon>
        <taxon>Bacteroidota</taxon>
        <taxon>Cytophagia</taxon>
        <taxon>Cytophagales</taxon>
        <taxon>Hymenobacteraceae</taxon>
        <taxon>Hymenobacter</taxon>
    </lineage>
</organism>
<evidence type="ECO:0000256" key="5">
    <source>
        <dbReference type="ARBA" id="ARBA00022801"/>
    </source>
</evidence>
<comment type="caution">
    <text evidence="7">The sequence shown here is derived from an EMBL/GenBank/DDBJ whole genome shotgun (WGS) entry which is preliminary data.</text>
</comment>
<keyword evidence="8" id="KW-1185">Reference proteome</keyword>
<evidence type="ECO:0000256" key="1">
    <source>
        <dbReference type="ARBA" id="ARBA00008172"/>
    </source>
</evidence>
<evidence type="ECO:0000256" key="6">
    <source>
        <dbReference type="ARBA" id="ARBA00030388"/>
    </source>
</evidence>
<keyword evidence="4" id="KW-0255">Endonuclease</keyword>
<evidence type="ECO:0000256" key="3">
    <source>
        <dbReference type="ARBA" id="ARBA00022722"/>
    </source>
</evidence>
<name>A0ABR8JRD1_9BACT</name>
<dbReference type="Proteomes" id="UP000606003">
    <property type="component" value="Unassembled WGS sequence"/>
</dbReference>
<evidence type="ECO:0000313" key="8">
    <source>
        <dbReference type="Proteomes" id="UP000606003"/>
    </source>
</evidence>
<dbReference type="InterPro" id="IPR009614">
    <property type="entry name" value="YoeB_toxin"/>
</dbReference>
<reference evidence="7 8" key="1">
    <citation type="submission" date="2020-09" db="EMBL/GenBank/DDBJ databases">
        <authorList>
            <person name="Kim M.K."/>
        </authorList>
    </citation>
    <scope>NUCLEOTIDE SEQUENCE [LARGE SCALE GENOMIC DNA]</scope>
    <source>
        <strain evidence="7 8">BT189</strain>
    </source>
</reference>
<sequence length="86" mass="10386">MLVSFSQKAWAHYLYWQETDRDILHKINDLIKECTRTPHKGTGKPEALKNELRGFWSRRINHEHRLVYQVQGETLFIAACRFHYEK</sequence>
<dbReference type="RefSeq" id="WP_190922779.1">
    <property type="nucleotide sequence ID" value="NZ_JACXAC010000002.1"/>
</dbReference>
<dbReference type="Pfam" id="PF06769">
    <property type="entry name" value="YoeB_toxin"/>
    <property type="match status" value="1"/>
</dbReference>
<dbReference type="Gene3D" id="3.30.2310.20">
    <property type="entry name" value="RelE-like"/>
    <property type="match status" value="1"/>
</dbReference>
<keyword evidence="3" id="KW-0540">Nuclease</keyword>
<dbReference type="InterPro" id="IPR035093">
    <property type="entry name" value="RelE/ParE_toxin_dom_sf"/>
</dbReference>
<accession>A0ABR8JRD1</accession>
<gene>
    <name evidence="7" type="ORF">IC234_05105</name>
</gene>
<protein>
    <recommendedName>
        <fullName evidence="6">Putative mRNA interferase YoeB</fullName>
    </recommendedName>
</protein>
<evidence type="ECO:0000313" key="7">
    <source>
        <dbReference type="EMBL" id="MBD2721498.1"/>
    </source>
</evidence>
<keyword evidence="5" id="KW-0378">Hydrolase</keyword>
<dbReference type="EMBL" id="JACXAC010000002">
    <property type="protein sequence ID" value="MBD2721498.1"/>
    <property type="molecule type" value="Genomic_DNA"/>
</dbReference>
<keyword evidence="2" id="KW-1277">Toxin-antitoxin system</keyword>
<comment type="similarity">
    <text evidence="1">Belongs to the YoeB family.</text>
</comment>
<proteinExistence type="inferred from homology"/>
<dbReference type="PANTHER" id="PTHR38039:SF1">
    <property type="entry name" value="TOXIN YOEB"/>
    <property type="match status" value="1"/>
</dbReference>
<evidence type="ECO:0000256" key="4">
    <source>
        <dbReference type="ARBA" id="ARBA00022759"/>
    </source>
</evidence>